<dbReference type="RefSeq" id="WP_002606791.1">
    <property type="nucleotide sequence ID" value="NZ_BAAACC010000014.1"/>
</dbReference>
<sequence length="77" mass="8962">MKKELINSIEQRMIGILNNELLVKFVEMFDFENFILDETTSKYRLMPIGLICEDGRGRVISNDYIVANHGEYPVYSS</sequence>
<reference evidence="1 2" key="1">
    <citation type="submission" date="2020-02" db="EMBL/GenBank/DDBJ databases">
        <authorList>
            <person name="Kociolek L.K."/>
            <person name="Ozer E.A."/>
        </authorList>
    </citation>
    <scope>NUCLEOTIDE SEQUENCE [LARGE SCALE GENOMIC DNA]</scope>
    <source>
        <strain evidence="1 2">ATCC 14501</strain>
    </source>
</reference>
<accession>A0AAP9SDT2</accession>
<protein>
    <submittedName>
        <fullName evidence="1">Uncharacterized protein</fullName>
    </submittedName>
</protein>
<proteinExistence type="predicted"/>
<dbReference type="EMBL" id="CP048838">
    <property type="protein sequence ID" value="QJA01006.1"/>
    <property type="molecule type" value="Genomic_DNA"/>
</dbReference>
<evidence type="ECO:0000313" key="2">
    <source>
        <dbReference type="Proteomes" id="UP000503330"/>
    </source>
</evidence>
<organism evidence="1 2">
    <name type="scientific">Clostridium innocuum</name>
    <dbReference type="NCBI Taxonomy" id="1522"/>
    <lineage>
        <taxon>Bacteria</taxon>
        <taxon>Bacillati</taxon>
        <taxon>Bacillota</taxon>
        <taxon>Clostridia</taxon>
        <taxon>Eubacteriales</taxon>
        <taxon>Clostridiaceae</taxon>
        <taxon>Clostridium</taxon>
    </lineage>
</organism>
<evidence type="ECO:0000313" key="1">
    <source>
        <dbReference type="EMBL" id="QJA01006.1"/>
    </source>
</evidence>
<dbReference type="AlphaFoldDB" id="A0AAP9SDT2"/>
<gene>
    <name evidence="1" type="ORF">G4D54_00580</name>
</gene>
<dbReference type="Proteomes" id="UP000503330">
    <property type="component" value="Chromosome"/>
</dbReference>
<name>A0AAP9SDT2_CLOIN</name>
<dbReference type="GeneID" id="61923987"/>